<dbReference type="PANTHER" id="PTHR12110">
    <property type="entry name" value="HYDROXYPYRUVATE ISOMERASE"/>
    <property type="match status" value="1"/>
</dbReference>
<keyword evidence="3" id="KW-1185">Reference proteome</keyword>
<reference evidence="2 3" key="1">
    <citation type="submission" date="2024-07" db="EMBL/GenBank/DDBJ databases">
        <authorList>
            <person name="Thanompreechachai J."/>
            <person name="Duangmal K."/>
        </authorList>
    </citation>
    <scope>NUCLEOTIDE SEQUENCE [LARGE SCALE GENOMIC DNA]</scope>
    <source>
        <strain evidence="2 3">LSe6-4</strain>
    </source>
</reference>
<dbReference type="SUPFAM" id="SSF51658">
    <property type="entry name" value="Xylose isomerase-like"/>
    <property type="match status" value="1"/>
</dbReference>
<dbReference type="Proteomes" id="UP001565927">
    <property type="component" value="Unassembled WGS sequence"/>
</dbReference>
<evidence type="ECO:0000313" key="2">
    <source>
        <dbReference type="EMBL" id="MEZ0164604.1"/>
    </source>
</evidence>
<dbReference type="Pfam" id="PF01261">
    <property type="entry name" value="AP_endonuc_2"/>
    <property type="match status" value="1"/>
</dbReference>
<dbReference type="InterPro" id="IPR050312">
    <property type="entry name" value="IolE/XylAMocC-like"/>
</dbReference>
<dbReference type="EMBL" id="JBGFTU010000007">
    <property type="protein sequence ID" value="MEZ0164604.1"/>
    <property type="molecule type" value="Genomic_DNA"/>
</dbReference>
<feature type="domain" description="Xylose isomerase-like TIM barrel" evidence="1">
    <location>
        <begin position="20"/>
        <end position="250"/>
    </location>
</feature>
<dbReference type="RefSeq" id="WP_370440852.1">
    <property type="nucleotide sequence ID" value="NZ_JBGFTU010000007.1"/>
</dbReference>
<proteinExistence type="predicted"/>
<name>A0ABV4GZU2_9ACTN</name>
<gene>
    <name evidence="2" type="ORF">AB2L27_07485</name>
</gene>
<organism evidence="2 3">
    <name type="scientific">Kineococcus halophytocola</name>
    <dbReference type="NCBI Taxonomy" id="3234027"/>
    <lineage>
        <taxon>Bacteria</taxon>
        <taxon>Bacillati</taxon>
        <taxon>Actinomycetota</taxon>
        <taxon>Actinomycetes</taxon>
        <taxon>Kineosporiales</taxon>
        <taxon>Kineosporiaceae</taxon>
        <taxon>Kineococcus</taxon>
    </lineage>
</organism>
<dbReference type="GO" id="GO:0016853">
    <property type="term" value="F:isomerase activity"/>
    <property type="evidence" value="ECO:0007669"/>
    <property type="project" value="UniProtKB-KW"/>
</dbReference>
<dbReference type="InterPro" id="IPR036237">
    <property type="entry name" value="Xyl_isomerase-like_sf"/>
</dbReference>
<accession>A0ABV4GZU2</accession>
<dbReference type="InterPro" id="IPR013022">
    <property type="entry name" value="Xyl_isomerase-like_TIM-brl"/>
</dbReference>
<comment type="caution">
    <text evidence="2">The sequence shown here is derived from an EMBL/GenBank/DDBJ whole genome shotgun (WGS) entry which is preliminary data.</text>
</comment>
<evidence type="ECO:0000313" key="3">
    <source>
        <dbReference type="Proteomes" id="UP001565927"/>
    </source>
</evidence>
<keyword evidence="2" id="KW-0413">Isomerase</keyword>
<evidence type="ECO:0000259" key="1">
    <source>
        <dbReference type="Pfam" id="PF01261"/>
    </source>
</evidence>
<dbReference type="PANTHER" id="PTHR12110:SF41">
    <property type="entry name" value="INOSOSE DEHYDRATASE"/>
    <property type="match status" value="1"/>
</dbReference>
<protein>
    <submittedName>
        <fullName evidence="2">Sugar phosphate isomerase/epimerase family protein</fullName>
    </submittedName>
</protein>
<sequence length="262" mass="27436">MLIPGLCSVTFRQLDPPALLDLAARAGLATVEWGADVHVPVGDRARAREVAARTADAGLTVASYGSYLRAGVAGGAEGGPDVADVLGTAAALGAPRVRVWAGDTGSAGTGDRGPVVRALADAVRRADDLGLQIGTESHGGTLTDTTDSTLRLLREVDDLVGRPALTTYWQPTVDATDEEALAELAAFGDRVSTVHAFSWGPGTQRNPLRTREALWTRVAAALRESGDGHDVLLEFVPEDDPDVLAREAMALREWLNAAPATR</sequence>
<dbReference type="Gene3D" id="3.20.20.150">
    <property type="entry name" value="Divalent-metal-dependent TIM barrel enzymes"/>
    <property type="match status" value="1"/>
</dbReference>